<protein>
    <submittedName>
        <fullName evidence="2">Uncharacterized protein</fullName>
    </submittedName>
</protein>
<gene>
    <name evidence="2" type="ORF">SCHPADRAFT_895347</name>
</gene>
<reference evidence="2 3" key="1">
    <citation type="submission" date="2015-04" db="EMBL/GenBank/DDBJ databases">
        <title>Complete genome sequence of Schizopora paradoxa KUC8140, a cosmopolitan wood degrader in East Asia.</title>
        <authorList>
            <consortium name="DOE Joint Genome Institute"/>
            <person name="Min B."/>
            <person name="Park H."/>
            <person name="Jang Y."/>
            <person name="Kim J.-J."/>
            <person name="Kim K.H."/>
            <person name="Pangilinan J."/>
            <person name="Lipzen A."/>
            <person name="Riley R."/>
            <person name="Grigoriev I.V."/>
            <person name="Spatafora J.W."/>
            <person name="Choi I.-G."/>
        </authorList>
    </citation>
    <scope>NUCLEOTIDE SEQUENCE [LARGE SCALE GENOMIC DNA]</scope>
    <source>
        <strain evidence="2 3">KUC8140</strain>
    </source>
</reference>
<feature type="compositionally biased region" description="Low complexity" evidence="1">
    <location>
        <begin position="161"/>
        <end position="170"/>
    </location>
</feature>
<organism evidence="2 3">
    <name type="scientific">Schizopora paradoxa</name>
    <dbReference type="NCBI Taxonomy" id="27342"/>
    <lineage>
        <taxon>Eukaryota</taxon>
        <taxon>Fungi</taxon>
        <taxon>Dikarya</taxon>
        <taxon>Basidiomycota</taxon>
        <taxon>Agaricomycotina</taxon>
        <taxon>Agaricomycetes</taxon>
        <taxon>Hymenochaetales</taxon>
        <taxon>Schizoporaceae</taxon>
        <taxon>Schizopora</taxon>
    </lineage>
</organism>
<dbReference type="AlphaFoldDB" id="A0A0H2R5B8"/>
<evidence type="ECO:0000256" key="1">
    <source>
        <dbReference type="SAM" id="MobiDB-lite"/>
    </source>
</evidence>
<dbReference type="InParanoid" id="A0A0H2R5B8"/>
<accession>A0A0H2R5B8</accession>
<feature type="region of interest" description="Disordered" evidence="1">
    <location>
        <begin position="161"/>
        <end position="181"/>
    </location>
</feature>
<evidence type="ECO:0000313" key="3">
    <source>
        <dbReference type="Proteomes" id="UP000053477"/>
    </source>
</evidence>
<evidence type="ECO:0000313" key="2">
    <source>
        <dbReference type="EMBL" id="KLO06537.1"/>
    </source>
</evidence>
<dbReference type="EMBL" id="KQ086198">
    <property type="protein sequence ID" value="KLO06537.1"/>
    <property type="molecule type" value="Genomic_DNA"/>
</dbReference>
<keyword evidence="3" id="KW-1185">Reference proteome</keyword>
<dbReference type="Proteomes" id="UP000053477">
    <property type="component" value="Unassembled WGS sequence"/>
</dbReference>
<proteinExistence type="predicted"/>
<name>A0A0H2R5B8_9AGAM</name>
<sequence length="228" mass="25892">MPQVPRAVLQFLSRLCEKACALNAWKKVKIQLKLNLGASRVSHDEKKTYEAVMFLAHKFSGAHQDLAQDHASFFDNEREKLRAWRYHIIPGDENEFRSSEDRPSQSFPLRRKSHNKRVIDIEAIEMIAQEFNQTSDGVENQLPHEIGSDLSADLSLFNAAHSNSSTSHNSPYPPSKVDTSHATSMGEFNAGTNAVTLNIVSEAPMLSLQEMYLRDKMERSQREKHQSL</sequence>